<dbReference type="AlphaFoldDB" id="A0A2T0R0W3"/>
<evidence type="ECO:0000313" key="2">
    <source>
        <dbReference type="Proteomes" id="UP000238083"/>
    </source>
</evidence>
<dbReference type="Proteomes" id="UP000238083">
    <property type="component" value="Unassembled WGS sequence"/>
</dbReference>
<organism evidence="1 2">
    <name type="scientific">Kineococcus rhizosphaerae</name>
    <dbReference type="NCBI Taxonomy" id="559628"/>
    <lineage>
        <taxon>Bacteria</taxon>
        <taxon>Bacillati</taxon>
        <taxon>Actinomycetota</taxon>
        <taxon>Actinomycetes</taxon>
        <taxon>Kineosporiales</taxon>
        <taxon>Kineosporiaceae</taxon>
        <taxon>Kineococcus</taxon>
    </lineage>
</organism>
<proteinExistence type="predicted"/>
<dbReference type="RefSeq" id="WP_146149462.1">
    <property type="nucleotide sequence ID" value="NZ_PVZF01000009.1"/>
</dbReference>
<reference evidence="1 2" key="1">
    <citation type="submission" date="2018-03" db="EMBL/GenBank/DDBJ databases">
        <title>Genomic Encyclopedia of Archaeal and Bacterial Type Strains, Phase II (KMG-II): from individual species to whole genera.</title>
        <authorList>
            <person name="Goeker M."/>
        </authorList>
    </citation>
    <scope>NUCLEOTIDE SEQUENCE [LARGE SCALE GENOMIC DNA]</scope>
    <source>
        <strain evidence="1 2">DSM 19711</strain>
    </source>
</reference>
<comment type="caution">
    <text evidence="1">The sequence shown here is derived from an EMBL/GenBank/DDBJ whole genome shotgun (WGS) entry which is preliminary data.</text>
</comment>
<keyword evidence="2" id="KW-1185">Reference proteome</keyword>
<evidence type="ECO:0000313" key="1">
    <source>
        <dbReference type="EMBL" id="PRY12946.1"/>
    </source>
</evidence>
<gene>
    <name evidence="1" type="ORF">CLV37_109132</name>
</gene>
<dbReference type="EMBL" id="PVZF01000009">
    <property type="protein sequence ID" value="PRY12946.1"/>
    <property type="molecule type" value="Genomic_DNA"/>
</dbReference>
<name>A0A2T0R0W3_9ACTN</name>
<sequence>MTPGPMHRRTAAPPNDDADALEVPVAEQYSAPRLTTLGSLAELTLRNKKFGTRSDGDFFCEDDTATPLYTVS</sequence>
<protein>
    <submittedName>
        <fullName evidence="1">Uncharacterized protein</fullName>
    </submittedName>
</protein>
<accession>A0A2T0R0W3</accession>